<reference evidence="12" key="3">
    <citation type="submission" date="2025-09" db="UniProtKB">
        <authorList>
            <consortium name="Ensembl"/>
        </authorList>
    </citation>
    <scope>IDENTIFICATION</scope>
</reference>
<dbReference type="GO" id="GO:0051495">
    <property type="term" value="P:positive regulation of cytoskeleton organization"/>
    <property type="evidence" value="ECO:0007669"/>
    <property type="project" value="UniProtKB-ARBA"/>
</dbReference>
<accession>A0A8C9SX72</accession>
<dbReference type="InterPro" id="IPR036028">
    <property type="entry name" value="SH3-like_dom_sf"/>
</dbReference>
<dbReference type="AlphaFoldDB" id="A0A8C9SX72"/>
<dbReference type="Gene3D" id="1.20.1270.60">
    <property type="entry name" value="Arfaptin homology (AH) domain/BAR domain"/>
    <property type="match status" value="1"/>
</dbReference>
<dbReference type="Pfam" id="PF00018">
    <property type="entry name" value="SH3_1"/>
    <property type="match status" value="1"/>
</dbReference>
<evidence type="ECO:0000256" key="7">
    <source>
        <dbReference type="PROSITE-ProRule" id="PRU00192"/>
    </source>
</evidence>
<feature type="region of interest" description="Disordered" evidence="9">
    <location>
        <begin position="582"/>
        <end position="629"/>
    </location>
</feature>
<dbReference type="SUPFAM" id="SSF50044">
    <property type="entry name" value="SH3-domain"/>
    <property type="match status" value="2"/>
</dbReference>
<dbReference type="GO" id="GO:0042995">
    <property type="term" value="C:cell projection"/>
    <property type="evidence" value="ECO:0007669"/>
    <property type="project" value="UniProtKB-SubCell"/>
</dbReference>
<organism evidence="12 13">
    <name type="scientific">Scleropages formosus</name>
    <name type="common">Asian bonytongue</name>
    <name type="synonym">Osteoglossum formosum</name>
    <dbReference type="NCBI Taxonomy" id="113540"/>
    <lineage>
        <taxon>Eukaryota</taxon>
        <taxon>Metazoa</taxon>
        <taxon>Chordata</taxon>
        <taxon>Craniata</taxon>
        <taxon>Vertebrata</taxon>
        <taxon>Euteleostomi</taxon>
        <taxon>Actinopterygii</taxon>
        <taxon>Neopterygii</taxon>
        <taxon>Teleostei</taxon>
        <taxon>Osteoglossocephala</taxon>
        <taxon>Osteoglossomorpha</taxon>
        <taxon>Osteoglossiformes</taxon>
        <taxon>Osteoglossidae</taxon>
        <taxon>Scleropages</taxon>
    </lineage>
</organism>
<evidence type="ECO:0000256" key="6">
    <source>
        <dbReference type="ARBA" id="ARBA00023273"/>
    </source>
</evidence>
<evidence type="ECO:0000256" key="3">
    <source>
        <dbReference type="ARBA" id="ARBA00022553"/>
    </source>
</evidence>
<keyword evidence="5" id="KW-0446">Lipid-binding</keyword>
<keyword evidence="13" id="KW-1185">Reference proteome</keyword>
<dbReference type="FunFam" id="2.30.30.40:FF:000033">
    <property type="entry name" value="FCH and double SH3 domains protein 2"/>
    <property type="match status" value="1"/>
</dbReference>
<evidence type="ECO:0000313" key="12">
    <source>
        <dbReference type="Ensembl" id="ENSSFOP00015043382.1"/>
    </source>
</evidence>
<dbReference type="OrthoDB" id="10065861at2759"/>
<dbReference type="CDD" id="cd11761">
    <property type="entry name" value="SH3_FCHSD_1"/>
    <property type="match status" value="1"/>
</dbReference>
<feature type="region of interest" description="Disordered" evidence="9">
    <location>
        <begin position="489"/>
        <end position="518"/>
    </location>
</feature>
<dbReference type="PROSITE" id="PS51741">
    <property type="entry name" value="F_BAR"/>
    <property type="match status" value="1"/>
</dbReference>
<dbReference type="GO" id="GO:0008289">
    <property type="term" value="F:lipid binding"/>
    <property type="evidence" value="ECO:0007669"/>
    <property type="project" value="UniProtKB-KW"/>
</dbReference>
<dbReference type="PROSITE" id="PS50002">
    <property type="entry name" value="SH3"/>
    <property type="match status" value="2"/>
</dbReference>
<dbReference type="Pfam" id="PF14604">
    <property type="entry name" value="SH3_9"/>
    <property type="match status" value="1"/>
</dbReference>
<feature type="domain" description="F-BAR" evidence="11">
    <location>
        <begin position="1"/>
        <end position="237"/>
    </location>
</feature>
<dbReference type="GO" id="GO:0030833">
    <property type="term" value="P:regulation of actin filament polymerization"/>
    <property type="evidence" value="ECO:0007669"/>
    <property type="project" value="TreeGrafter"/>
</dbReference>
<keyword evidence="4 8" id="KW-0175">Coiled coil</keyword>
<protein>
    <submittedName>
        <fullName evidence="12">FCH and double SH3 domains 1</fullName>
    </submittedName>
</protein>
<keyword evidence="6" id="KW-0966">Cell projection</keyword>
<evidence type="ECO:0000256" key="9">
    <source>
        <dbReference type="SAM" id="MobiDB-lite"/>
    </source>
</evidence>
<evidence type="ECO:0000256" key="2">
    <source>
        <dbReference type="ARBA" id="ARBA00022443"/>
    </source>
</evidence>
<dbReference type="PANTHER" id="PTHR15735:SF4">
    <property type="entry name" value="F-BAR AND DOUBLE SH3 DOMAINS PROTEIN 1"/>
    <property type="match status" value="1"/>
</dbReference>
<gene>
    <name evidence="12" type="primary">FCHSD1</name>
</gene>
<dbReference type="Ensembl" id="ENSSFOT00015064368.1">
    <property type="protein sequence ID" value="ENSSFOP00015043382.1"/>
    <property type="gene ID" value="ENSSFOG00015003395.2"/>
</dbReference>
<dbReference type="PANTHER" id="PTHR15735">
    <property type="entry name" value="FCH AND DOUBLE SH3 DOMAINS PROTEIN"/>
    <property type="match status" value="1"/>
</dbReference>
<evidence type="ECO:0000256" key="5">
    <source>
        <dbReference type="ARBA" id="ARBA00023121"/>
    </source>
</evidence>
<dbReference type="InterPro" id="IPR031160">
    <property type="entry name" value="F_BAR_dom"/>
</dbReference>
<evidence type="ECO:0000256" key="4">
    <source>
        <dbReference type="ARBA" id="ARBA00023054"/>
    </source>
</evidence>
<dbReference type="Gene3D" id="2.30.30.40">
    <property type="entry name" value="SH3 Domains"/>
    <property type="match status" value="2"/>
</dbReference>
<keyword evidence="2 7" id="KW-0728">SH3 domain</keyword>
<evidence type="ECO:0000313" key="13">
    <source>
        <dbReference type="Proteomes" id="UP000694397"/>
    </source>
</evidence>
<reference evidence="12" key="2">
    <citation type="submission" date="2025-08" db="UniProtKB">
        <authorList>
            <consortium name="Ensembl"/>
        </authorList>
    </citation>
    <scope>IDENTIFICATION</scope>
</reference>
<dbReference type="GO" id="GO:1902905">
    <property type="term" value="P:positive regulation of supramolecular fiber organization"/>
    <property type="evidence" value="ECO:0007669"/>
    <property type="project" value="UniProtKB-ARBA"/>
</dbReference>
<dbReference type="GeneTree" id="ENSGT00510000046732"/>
<comment type="subcellular location">
    <subcellularLocation>
        <location evidence="1">Cell projection</location>
    </subcellularLocation>
</comment>
<evidence type="ECO:0000256" key="8">
    <source>
        <dbReference type="PROSITE-ProRule" id="PRU01077"/>
    </source>
</evidence>
<dbReference type="GO" id="GO:0055037">
    <property type="term" value="C:recycling endosome"/>
    <property type="evidence" value="ECO:0007669"/>
    <property type="project" value="TreeGrafter"/>
</dbReference>
<dbReference type="CDD" id="cd11762">
    <property type="entry name" value="SH3_FCHSD_2"/>
    <property type="match status" value="1"/>
</dbReference>
<dbReference type="GO" id="GO:0031594">
    <property type="term" value="C:neuromuscular junction"/>
    <property type="evidence" value="ECO:0007669"/>
    <property type="project" value="TreeGrafter"/>
</dbReference>
<feature type="domain" description="SH3" evidence="10">
    <location>
        <begin position="423"/>
        <end position="484"/>
    </location>
</feature>
<dbReference type="InterPro" id="IPR027267">
    <property type="entry name" value="AH/BAR_dom_sf"/>
</dbReference>
<dbReference type="SMART" id="SM00326">
    <property type="entry name" value="SH3"/>
    <property type="match status" value="2"/>
</dbReference>
<keyword evidence="3" id="KW-0597">Phosphoprotein</keyword>
<dbReference type="GO" id="GO:0007274">
    <property type="term" value="P:neuromuscular synaptic transmission"/>
    <property type="evidence" value="ECO:0007669"/>
    <property type="project" value="TreeGrafter"/>
</dbReference>
<dbReference type="FunFam" id="2.30.30.40:FF:000060">
    <property type="entry name" value="FCH and double SH3 domains protein 2"/>
    <property type="match status" value="1"/>
</dbReference>
<name>A0A8C9SX72_SCLFO</name>
<evidence type="ECO:0000259" key="11">
    <source>
        <dbReference type="PROSITE" id="PS51741"/>
    </source>
</evidence>
<reference evidence="12 13" key="1">
    <citation type="submission" date="2019-04" db="EMBL/GenBank/DDBJ databases">
        <authorList>
            <consortium name="Wellcome Sanger Institute Data Sharing"/>
        </authorList>
    </citation>
    <scope>NUCLEOTIDE SEQUENCE [LARGE SCALE GENOMIC DNA]</scope>
</reference>
<dbReference type="InterPro" id="IPR035460">
    <property type="entry name" value="FCHSD_SH3_1"/>
</dbReference>
<feature type="compositionally biased region" description="Low complexity" evidence="9">
    <location>
        <begin position="497"/>
        <end position="512"/>
    </location>
</feature>
<dbReference type="SUPFAM" id="SSF103657">
    <property type="entry name" value="BAR/IMD domain-like"/>
    <property type="match status" value="1"/>
</dbReference>
<sequence length="762" mass="83707">MAAGLGVALQRLALQYQKKDWQRVKGDAFTSGGVFAVWRSLVEATACSAAARLTAAEGYRSLTGEAMKNLRAAKEQRAKRGFEQLQRVQGELVETVRDLNKVKKRYWQLEHITSVAREKAADAQARSRKGDHGLFHFRTGVQKMISKLNARLAECDRRLTEARNEYLLTLAAINAHQRHYQAVDLPAIMEDIDGDLYDQLRGHFTLLCCAEIDACQLAQSEFARIQSDSSQVTREQDLQLFLRETPTFTQSSEFLFQTASNDKVCSLQHQSSVPDGESCLLKEVRKWATKSAKDYKIITHGERALQTLERRRTLVRAEEPGAGLERKVEEVKETVRKAQVSRARAESRLALLAEAGVDVEPCVKSAMSQADVELENERRLSEARMSNGDTAASDDEFDFTDFEDFEESGDAFAESTAGPRPCRYPVPCRVLYSYQACHADELSITEGEELQVIEDGDMEDWLKARNGAGREGYVPERYLQFLPWPPEGQVSEKPQLSSSFSSSASFPGPQGSDPEHVSRSAGLVRALYEYQGQSAEELSFPEGALIRLRRCRQGLVDDGFWEGELDGRIGVFPSLVVELLGETEEEAPEEECPRTPSPPPFSPPAPAVGSPFGQHCPSPGLGSWSELSAPPRDVEDKLQLVPQDFLRLSESGAGKWLILVHESAGTHSDQEGGGSLTLDLLPAPPCSHPSADGGSILSSPDFSANKLRPVSLLPLALCSRSGVGGVSALSNVTRRVCVCVCVCHPQVRAPPPPPSYGQPPGP</sequence>
<feature type="domain" description="SH3" evidence="10">
    <location>
        <begin position="519"/>
        <end position="582"/>
    </location>
</feature>
<feature type="compositionally biased region" description="Pro residues" evidence="9">
    <location>
        <begin position="595"/>
        <end position="606"/>
    </location>
</feature>
<evidence type="ECO:0000259" key="10">
    <source>
        <dbReference type="PROSITE" id="PS50002"/>
    </source>
</evidence>
<proteinExistence type="predicted"/>
<evidence type="ECO:0000256" key="1">
    <source>
        <dbReference type="ARBA" id="ARBA00004316"/>
    </source>
</evidence>
<dbReference type="Proteomes" id="UP000694397">
    <property type="component" value="Chromosome 13"/>
</dbReference>
<dbReference type="InterPro" id="IPR001452">
    <property type="entry name" value="SH3_domain"/>
</dbReference>